<protein>
    <recommendedName>
        <fullName evidence="2">CARD domain-containing protein</fullName>
    </recommendedName>
</protein>
<dbReference type="PANTHER" id="PTHR15034">
    <property type="entry name" value="DEATH DOMAIN-CONTAINING PROTEIN CRADD"/>
    <property type="match status" value="1"/>
</dbReference>
<feature type="domain" description="CARD" evidence="2">
    <location>
        <begin position="1"/>
        <end position="91"/>
    </location>
</feature>
<gene>
    <name evidence="3" type="ORF">CAPTEDRAFT_222689</name>
</gene>
<dbReference type="EnsemblMetazoa" id="CapteT222689">
    <property type="protein sequence ID" value="CapteP222689"/>
    <property type="gene ID" value="CapteG222689"/>
</dbReference>
<dbReference type="Gene3D" id="1.10.533.10">
    <property type="entry name" value="Death Domain, Fas"/>
    <property type="match status" value="2"/>
</dbReference>
<dbReference type="InterPro" id="IPR011029">
    <property type="entry name" value="DEATH-like_dom_sf"/>
</dbReference>
<accession>R7TQ65</accession>
<dbReference type="PROSITE" id="PS50209">
    <property type="entry name" value="CARD"/>
    <property type="match status" value="1"/>
</dbReference>
<organism evidence="3">
    <name type="scientific">Capitella teleta</name>
    <name type="common">Polychaete worm</name>
    <dbReference type="NCBI Taxonomy" id="283909"/>
    <lineage>
        <taxon>Eukaryota</taxon>
        <taxon>Metazoa</taxon>
        <taxon>Spiralia</taxon>
        <taxon>Lophotrochozoa</taxon>
        <taxon>Annelida</taxon>
        <taxon>Polychaeta</taxon>
        <taxon>Sedentaria</taxon>
        <taxon>Scolecida</taxon>
        <taxon>Capitellidae</taxon>
        <taxon>Capitella</taxon>
    </lineage>
</organism>
<dbReference type="PANTHER" id="PTHR15034:SF5">
    <property type="entry name" value="DEATH DOMAIN-CONTAINING PROTEIN CRADD"/>
    <property type="match status" value="1"/>
</dbReference>
<dbReference type="Proteomes" id="UP000014760">
    <property type="component" value="Unassembled WGS sequence"/>
</dbReference>
<dbReference type="SMART" id="SM00114">
    <property type="entry name" value="CARD"/>
    <property type="match status" value="1"/>
</dbReference>
<dbReference type="SUPFAM" id="SSF47986">
    <property type="entry name" value="DEATH domain"/>
    <property type="match status" value="1"/>
</dbReference>
<evidence type="ECO:0000259" key="2">
    <source>
        <dbReference type="PROSITE" id="PS50209"/>
    </source>
</evidence>
<dbReference type="STRING" id="283909.R7TQ65"/>
<dbReference type="InterPro" id="IPR001315">
    <property type="entry name" value="CARD"/>
</dbReference>
<dbReference type="EMBL" id="KB309044">
    <property type="protein sequence ID" value="ELT95707.1"/>
    <property type="molecule type" value="Genomic_DNA"/>
</dbReference>
<dbReference type="OMA" id="GPEWECI"/>
<dbReference type="CDD" id="cd01671">
    <property type="entry name" value="CARD"/>
    <property type="match status" value="1"/>
</dbReference>
<dbReference type="GO" id="GO:0002020">
    <property type="term" value="F:protease binding"/>
    <property type="evidence" value="ECO:0007669"/>
    <property type="project" value="InterPro"/>
</dbReference>
<evidence type="ECO:0000256" key="1">
    <source>
        <dbReference type="SAM" id="MobiDB-lite"/>
    </source>
</evidence>
<dbReference type="OrthoDB" id="6286214at2759"/>
<name>R7TQ65_CAPTE</name>
<dbReference type="InterPro" id="IPR037939">
    <property type="entry name" value="CRADD"/>
</dbReference>
<dbReference type="Pfam" id="PF00619">
    <property type="entry name" value="CARD"/>
    <property type="match status" value="1"/>
</dbReference>
<reference evidence="4" key="3">
    <citation type="submission" date="2015-06" db="UniProtKB">
        <authorList>
            <consortium name="EnsemblMetazoa"/>
        </authorList>
    </citation>
    <scope>IDENTIFICATION</scope>
</reference>
<dbReference type="AlphaFoldDB" id="R7TQ65"/>
<proteinExistence type="predicted"/>
<dbReference type="HOGENOM" id="CLU_118159_0_0_1"/>
<evidence type="ECO:0000313" key="5">
    <source>
        <dbReference type="Proteomes" id="UP000014760"/>
    </source>
</evidence>
<reference evidence="5" key="1">
    <citation type="submission" date="2012-12" db="EMBL/GenBank/DDBJ databases">
        <authorList>
            <person name="Hellsten U."/>
            <person name="Grimwood J."/>
            <person name="Chapman J.A."/>
            <person name="Shapiro H."/>
            <person name="Aerts A."/>
            <person name="Otillar R.P."/>
            <person name="Terry A.Y."/>
            <person name="Boore J.L."/>
            <person name="Simakov O."/>
            <person name="Marletaz F."/>
            <person name="Cho S.-J."/>
            <person name="Edsinger-Gonzales E."/>
            <person name="Havlak P."/>
            <person name="Kuo D.-H."/>
            <person name="Larsson T."/>
            <person name="Lv J."/>
            <person name="Arendt D."/>
            <person name="Savage R."/>
            <person name="Osoegawa K."/>
            <person name="de Jong P."/>
            <person name="Lindberg D.R."/>
            <person name="Seaver E.C."/>
            <person name="Weisblat D.A."/>
            <person name="Putnam N.H."/>
            <person name="Grigoriev I.V."/>
            <person name="Rokhsar D.S."/>
        </authorList>
    </citation>
    <scope>NUCLEOTIDE SEQUENCE</scope>
    <source>
        <strain evidence="5">I ESC-2004</strain>
    </source>
</reference>
<keyword evidence="5" id="KW-1185">Reference proteome</keyword>
<dbReference type="GO" id="GO:0070513">
    <property type="term" value="F:death domain binding"/>
    <property type="evidence" value="ECO:0007669"/>
    <property type="project" value="InterPro"/>
</dbReference>
<evidence type="ECO:0000313" key="3">
    <source>
        <dbReference type="EMBL" id="ELT95707.1"/>
    </source>
</evidence>
<evidence type="ECO:0000313" key="4">
    <source>
        <dbReference type="EnsemblMetazoa" id="CapteP222689"/>
    </source>
</evidence>
<dbReference type="EMBL" id="AMQN01002390">
    <property type="status" value="NOT_ANNOTATED_CDS"/>
    <property type="molecule type" value="Genomic_DNA"/>
</dbReference>
<dbReference type="GO" id="GO:0042981">
    <property type="term" value="P:regulation of apoptotic process"/>
    <property type="evidence" value="ECO:0007669"/>
    <property type="project" value="InterPro"/>
</dbReference>
<sequence>MEERHRQLLLKQRIYLLKNIGSVYMIVQQLYASEIITQEQLDDILCESTPSAQRAALLDMLPTRGRDAYAAFCAALKEEGYEFIVNALHDAEAAMDTIPKERTDVSQEVNALSAFNQMTLRRRITEQELSMITLDFPGNKLWLIGSLMEFSKGRLEQIMVSSPGNPQLQLQIIFFEWKQKLGQKATIEAFVRLMHAAQVDEDVYVPRLRPPESASDPTDLSLHSSERSEQWV</sequence>
<reference evidence="3 5" key="2">
    <citation type="journal article" date="2013" name="Nature">
        <title>Insights into bilaterian evolution from three spiralian genomes.</title>
        <authorList>
            <person name="Simakov O."/>
            <person name="Marletaz F."/>
            <person name="Cho S.J."/>
            <person name="Edsinger-Gonzales E."/>
            <person name="Havlak P."/>
            <person name="Hellsten U."/>
            <person name="Kuo D.H."/>
            <person name="Larsson T."/>
            <person name="Lv J."/>
            <person name="Arendt D."/>
            <person name="Savage R."/>
            <person name="Osoegawa K."/>
            <person name="de Jong P."/>
            <person name="Grimwood J."/>
            <person name="Chapman J.A."/>
            <person name="Shapiro H."/>
            <person name="Aerts A."/>
            <person name="Otillar R.P."/>
            <person name="Terry A.Y."/>
            <person name="Boore J.L."/>
            <person name="Grigoriev I.V."/>
            <person name="Lindberg D.R."/>
            <person name="Seaver E.C."/>
            <person name="Weisblat D.A."/>
            <person name="Putnam N.H."/>
            <person name="Rokhsar D.S."/>
        </authorList>
    </citation>
    <scope>NUCLEOTIDE SEQUENCE</scope>
    <source>
        <strain evidence="3 5">I ESC-2004</strain>
    </source>
</reference>
<feature type="region of interest" description="Disordered" evidence="1">
    <location>
        <begin position="208"/>
        <end position="232"/>
    </location>
</feature>